<dbReference type="AlphaFoldDB" id="A0A6M2BWL1"/>
<dbReference type="Pfam" id="PF07396">
    <property type="entry name" value="Porin_O_P"/>
    <property type="match status" value="1"/>
</dbReference>
<keyword evidence="3" id="KW-1185">Reference proteome</keyword>
<evidence type="ECO:0000313" key="2">
    <source>
        <dbReference type="EMBL" id="NGY06523.1"/>
    </source>
</evidence>
<reference evidence="2 3" key="1">
    <citation type="journal article" date="2014" name="Int. J. Syst. Evol. Microbiol.">
        <title>Solimonas terrae sp. nov., isolated from soil.</title>
        <authorList>
            <person name="Kim S.J."/>
            <person name="Moon J.Y."/>
            <person name="Weon H.Y."/>
            <person name="Ahn J.H."/>
            <person name="Chen W.M."/>
            <person name="Kwon S.W."/>
        </authorList>
    </citation>
    <scope>NUCLEOTIDE SEQUENCE [LARGE SCALE GENOMIC DNA]</scope>
    <source>
        <strain evidence="2 3">KIS83-12</strain>
    </source>
</reference>
<protein>
    <submittedName>
        <fullName evidence="2">Porin</fullName>
    </submittedName>
</protein>
<dbReference type="Proteomes" id="UP000472676">
    <property type="component" value="Unassembled WGS sequence"/>
</dbReference>
<comment type="caution">
    <text evidence="2">The sequence shown here is derived from an EMBL/GenBank/DDBJ whole genome shotgun (WGS) entry which is preliminary data.</text>
</comment>
<dbReference type="InterPro" id="IPR010870">
    <property type="entry name" value="Porin_O/P"/>
</dbReference>
<proteinExistence type="predicted"/>
<dbReference type="InterPro" id="IPR023614">
    <property type="entry name" value="Porin_dom_sf"/>
</dbReference>
<dbReference type="EMBL" id="JAAMOW010000009">
    <property type="protein sequence ID" value="NGY06523.1"/>
    <property type="molecule type" value="Genomic_DNA"/>
</dbReference>
<gene>
    <name evidence="2" type="ORF">G7Y85_17245</name>
</gene>
<keyword evidence="1" id="KW-0732">Signal</keyword>
<accession>A0A6M2BWL1</accession>
<dbReference type="RefSeq" id="WP_166260230.1">
    <property type="nucleotide sequence ID" value="NZ_JAAMOW010000009.1"/>
</dbReference>
<dbReference type="Gene3D" id="2.40.160.10">
    <property type="entry name" value="Porin"/>
    <property type="match status" value="1"/>
</dbReference>
<organism evidence="2 3">
    <name type="scientific">Solimonas terrae</name>
    <dbReference type="NCBI Taxonomy" id="1396819"/>
    <lineage>
        <taxon>Bacteria</taxon>
        <taxon>Pseudomonadati</taxon>
        <taxon>Pseudomonadota</taxon>
        <taxon>Gammaproteobacteria</taxon>
        <taxon>Nevskiales</taxon>
        <taxon>Nevskiaceae</taxon>
        <taxon>Solimonas</taxon>
    </lineage>
</organism>
<sequence length="438" mass="47089">MHRNATTATRAAVLALAVVCTGRPAFADDGLLETLAGKGVIDADEYQQLKAQQARQERTAATFSADKGLMLATGDGTYTLQFGVFQQIDFAAFDADGSDLSDGTLLRRSRLALGGKLGDDWQYRFQYEFAKASAAITDAYVTYSGFKPFSVTIGQAKLPFSMESLSSAAGTTFIERGLPAYVVSPILRAPGVQLARAGRRWSLAASATGEPLGDSASGDEGWGLAARATFAPYVAGHRVVHLGLGVNWRKPTQDNSGTTPSTSAVAFTARPESNQAPNFLNSGSLLDTTSYRLSDAEFATAFGAASLQGEYMWIDVQRDNGRDDLAFKTWYAQLAYTLTGETRTYNVAKGVFDGIKPAHPLGTDGWGAFEAAARLSRLDLDDGSVSSGNEHDMTLGLSWYLTPYLRVNANYVKVLKLDGGPYDGQKPSIYEMRVQLSF</sequence>
<name>A0A6M2BWL1_9GAMM</name>
<evidence type="ECO:0000313" key="3">
    <source>
        <dbReference type="Proteomes" id="UP000472676"/>
    </source>
</evidence>
<evidence type="ECO:0000256" key="1">
    <source>
        <dbReference type="SAM" id="SignalP"/>
    </source>
</evidence>
<feature type="chain" id="PRO_5026975188" evidence="1">
    <location>
        <begin position="28"/>
        <end position="438"/>
    </location>
</feature>
<dbReference type="SUPFAM" id="SSF56935">
    <property type="entry name" value="Porins"/>
    <property type="match status" value="1"/>
</dbReference>
<feature type="signal peptide" evidence="1">
    <location>
        <begin position="1"/>
        <end position="27"/>
    </location>
</feature>